<evidence type="ECO:0000313" key="2">
    <source>
        <dbReference type="Proteomes" id="UP000008988"/>
    </source>
</evidence>
<protein>
    <submittedName>
        <fullName evidence="1">Uncharacterized protein</fullName>
    </submittedName>
</protein>
<evidence type="ECO:0000313" key="1">
    <source>
        <dbReference type="EMBL" id="EDZ73929.1"/>
    </source>
</evidence>
<dbReference type="Proteomes" id="UP000008988">
    <property type="component" value="Unassembled WGS sequence"/>
</dbReference>
<comment type="caution">
    <text evidence="1">The sequence shown here is derived from an EMBL/GenBank/DDBJ whole genome shotgun (WGS) entry which is preliminary data.</text>
</comment>
<organism evidence="1 2">
    <name type="scientific">Saccharomyces cerevisiae (strain AWRI1631)</name>
    <name type="common">Baker's yeast</name>
    <dbReference type="NCBI Taxonomy" id="545124"/>
    <lineage>
        <taxon>Eukaryota</taxon>
        <taxon>Fungi</taxon>
        <taxon>Dikarya</taxon>
        <taxon>Ascomycota</taxon>
        <taxon>Saccharomycotina</taxon>
        <taxon>Saccharomycetes</taxon>
        <taxon>Saccharomycetales</taxon>
        <taxon>Saccharomycetaceae</taxon>
        <taxon>Saccharomyces</taxon>
    </lineage>
</organism>
<accession>B5VDR7</accession>
<reference evidence="1 2" key="1">
    <citation type="journal article" date="2008" name="FEMS Yeast Res.">
        <title>Comparative genome analysis of a Saccharomyces cerevisiae wine strain.</title>
        <authorList>
            <person name="Borneman A.R."/>
            <person name="Forgan A.H."/>
            <person name="Pretorius I.S."/>
            <person name="Chambers P.J."/>
        </authorList>
    </citation>
    <scope>NUCLEOTIDE SEQUENCE [LARGE SCALE GENOMIC DNA]</scope>
    <source>
        <strain evidence="1 2">AWRI1631</strain>
    </source>
</reference>
<sequence length="160" mass="18629">MRNHHLPFLEVVNNILEFCAIPFFHHFVKAIFRIILNVKVSHSTVKPVTIPHAGIICMLKMNDMNVSNGDVLDSVKWLILLDIKGILIDPYSYLNRSRCKWYSIHCRLPIFYFLAPCPSDKEDLWCPFISLNPKPLKYSCSCVAIFSAFKMCPFFISWFL</sequence>
<gene>
    <name evidence="1" type="ORF">AWRI1631_20330</name>
</gene>
<dbReference type="EMBL" id="ABSV01000058">
    <property type="protein sequence ID" value="EDZ73929.1"/>
    <property type="molecule type" value="Genomic_DNA"/>
</dbReference>
<dbReference type="AlphaFoldDB" id="B5VDR7"/>
<proteinExistence type="predicted"/>
<name>B5VDR7_YEAS6</name>